<feature type="domain" description="ABC transmembrane type-1" evidence="10">
    <location>
        <begin position="15"/>
        <end position="224"/>
    </location>
</feature>
<dbReference type="RefSeq" id="WP_281900813.1">
    <property type="nucleotide sequence ID" value="NZ_BSDI01000032.1"/>
</dbReference>
<dbReference type="PANTHER" id="PTHR30614">
    <property type="entry name" value="MEMBRANE COMPONENT OF AMINO ACID ABC TRANSPORTER"/>
    <property type="match status" value="1"/>
</dbReference>
<dbReference type="Gene3D" id="1.10.3720.10">
    <property type="entry name" value="MetI-like"/>
    <property type="match status" value="1"/>
</dbReference>
<accession>A0ABQ5R108</accession>
<dbReference type="EMBL" id="BSDI01000032">
    <property type="protein sequence ID" value="GLI00489.1"/>
    <property type="molecule type" value="Genomic_DNA"/>
</dbReference>
<dbReference type="Proteomes" id="UP001144280">
    <property type="component" value="Unassembled WGS sequence"/>
</dbReference>
<feature type="transmembrane region" description="Helical" evidence="9">
    <location>
        <begin position="202"/>
        <end position="224"/>
    </location>
</feature>
<dbReference type="NCBIfam" id="TIGR01726">
    <property type="entry name" value="HEQRo_perm_3TM"/>
    <property type="match status" value="1"/>
</dbReference>
<evidence type="ECO:0000256" key="8">
    <source>
        <dbReference type="ARBA" id="ARBA00023136"/>
    </source>
</evidence>
<dbReference type="SUPFAM" id="SSF161098">
    <property type="entry name" value="MetI-like"/>
    <property type="match status" value="1"/>
</dbReference>
<keyword evidence="3 9" id="KW-0813">Transport</keyword>
<comment type="similarity">
    <text evidence="2">Belongs to the binding-protein-dependent transport system permease family. HisMQ subfamily.</text>
</comment>
<reference evidence="11" key="1">
    <citation type="submission" date="2022-12" db="EMBL/GenBank/DDBJ databases">
        <title>New Phytohabitans aurantiacus sp. RD004123 nov., an actinomycete isolated from soil.</title>
        <authorList>
            <person name="Triningsih D.W."/>
            <person name="Harunari E."/>
            <person name="Igarashi Y."/>
        </authorList>
    </citation>
    <scope>NUCLEOTIDE SEQUENCE</scope>
    <source>
        <strain evidence="11">RD004123</strain>
    </source>
</reference>
<dbReference type="PROSITE" id="PS50928">
    <property type="entry name" value="ABC_TM1"/>
    <property type="match status" value="1"/>
</dbReference>
<evidence type="ECO:0000313" key="11">
    <source>
        <dbReference type="EMBL" id="GLI00489.1"/>
    </source>
</evidence>
<evidence type="ECO:0000256" key="7">
    <source>
        <dbReference type="ARBA" id="ARBA00022989"/>
    </source>
</evidence>
<organism evidence="11 12">
    <name type="scientific">Phytohabitans aurantiacus</name>
    <dbReference type="NCBI Taxonomy" id="3016789"/>
    <lineage>
        <taxon>Bacteria</taxon>
        <taxon>Bacillati</taxon>
        <taxon>Actinomycetota</taxon>
        <taxon>Actinomycetes</taxon>
        <taxon>Micromonosporales</taxon>
        <taxon>Micromonosporaceae</taxon>
    </lineage>
</organism>
<keyword evidence="12" id="KW-1185">Reference proteome</keyword>
<dbReference type="PANTHER" id="PTHR30614:SF37">
    <property type="entry name" value="AMINO-ACID ABC TRANSPORTER PERMEASE PROTEIN YHDX-RELATED"/>
    <property type="match status" value="1"/>
</dbReference>
<evidence type="ECO:0000256" key="9">
    <source>
        <dbReference type="RuleBase" id="RU363032"/>
    </source>
</evidence>
<name>A0ABQ5R108_9ACTN</name>
<feature type="transmembrane region" description="Helical" evidence="9">
    <location>
        <begin position="159"/>
        <end position="182"/>
    </location>
</feature>
<protein>
    <submittedName>
        <fullName evidence="11">Glutamate ABC transporter permease</fullName>
    </submittedName>
</protein>
<evidence type="ECO:0000313" key="12">
    <source>
        <dbReference type="Proteomes" id="UP001144280"/>
    </source>
</evidence>
<keyword evidence="8 9" id="KW-0472">Membrane</keyword>
<dbReference type="InterPro" id="IPR035906">
    <property type="entry name" value="MetI-like_sf"/>
</dbReference>
<evidence type="ECO:0000256" key="1">
    <source>
        <dbReference type="ARBA" id="ARBA00004651"/>
    </source>
</evidence>
<feature type="transmembrane region" description="Helical" evidence="9">
    <location>
        <begin position="102"/>
        <end position="122"/>
    </location>
</feature>
<comment type="subcellular location">
    <subcellularLocation>
        <location evidence="1 9">Cell membrane</location>
        <topology evidence="1 9">Multi-pass membrane protein</topology>
    </subcellularLocation>
</comment>
<evidence type="ECO:0000259" key="10">
    <source>
        <dbReference type="PROSITE" id="PS50928"/>
    </source>
</evidence>
<evidence type="ECO:0000256" key="6">
    <source>
        <dbReference type="ARBA" id="ARBA00022970"/>
    </source>
</evidence>
<evidence type="ECO:0000256" key="4">
    <source>
        <dbReference type="ARBA" id="ARBA00022475"/>
    </source>
</evidence>
<feature type="transmembrane region" description="Helical" evidence="9">
    <location>
        <begin position="15"/>
        <end position="39"/>
    </location>
</feature>
<dbReference type="CDD" id="cd06261">
    <property type="entry name" value="TM_PBP2"/>
    <property type="match status" value="1"/>
</dbReference>
<dbReference type="InterPro" id="IPR000515">
    <property type="entry name" value="MetI-like"/>
</dbReference>
<keyword evidence="4" id="KW-1003">Cell membrane</keyword>
<evidence type="ECO:0000256" key="2">
    <source>
        <dbReference type="ARBA" id="ARBA00010072"/>
    </source>
</evidence>
<keyword evidence="7 9" id="KW-1133">Transmembrane helix</keyword>
<keyword evidence="6" id="KW-0029">Amino-acid transport</keyword>
<evidence type="ECO:0000256" key="3">
    <source>
        <dbReference type="ARBA" id="ARBA00022448"/>
    </source>
</evidence>
<dbReference type="InterPro" id="IPR043429">
    <property type="entry name" value="ArtM/GltK/GlnP/TcyL/YhdX-like"/>
</dbReference>
<keyword evidence="5 9" id="KW-0812">Transmembrane</keyword>
<sequence>MSVLVDHFDVFASGFWLTFQLCLLSAVGALLMGTLGAVMRISPVPPLRWVGTAYVTVFRNCPLTIVFFFAAFGLPSLGSNADFLKIPGLDSLFTRLGIDLPYFRFGIIALSLYTGAFVCEAIRSGINAVSPGQAEAARAIGLTFTQNLRFVVLPQAWKAAIVPLGSVIIAMIKNSALAGFFGVVGDLSNGAQNLTSALGEPIIPVFVGVSIGFLIMTAPLGLLLDRIERRRTVAR</sequence>
<comment type="caution">
    <text evidence="11">The sequence shown here is derived from an EMBL/GenBank/DDBJ whole genome shotgun (WGS) entry which is preliminary data.</text>
</comment>
<proteinExistence type="inferred from homology"/>
<evidence type="ECO:0000256" key="5">
    <source>
        <dbReference type="ARBA" id="ARBA00022692"/>
    </source>
</evidence>
<feature type="transmembrane region" description="Helical" evidence="9">
    <location>
        <begin position="51"/>
        <end position="74"/>
    </location>
</feature>
<dbReference type="Pfam" id="PF00528">
    <property type="entry name" value="BPD_transp_1"/>
    <property type="match status" value="1"/>
</dbReference>
<gene>
    <name evidence="11" type="ORF">Pa4123_57650</name>
</gene>
<dbReference type="InterPro" id="IPR010065">
    <property type="entry name" value="AA_ABC_transptr_permease_3TM"/>
</dbReference>